<protein>
    <submittedName>
        <fullName evidence="2">Glycosyltransferase</fullName>
        <ecNumber evidence="2">2.4.-.-</ecNumber>
    </submittedName>
</protein>
<keyword evidence="2" id="KW-0328">Glycosyltransferase</keyword>
<dbReference type="Pfam" id="PF00535">
    <property type="entry name" value="Glycos_transf_2"/>
    <property type="match status" value="1"/>
</dbReference>
<reference evidence="2 3" key="1">
    <citation type="submission" date="2023-02" db="EMBL/GenBank/DDBJ databases">
        <title>Genome sequence of Lentisphaera profundi SAORIC-696.</title>
        <authorList>
            <person name="Kim e."/>
            <person name="Cho J.-C."/>
            <person name="Choi A."/>
            <person name="Kang I."/>
        </authorList>
    </citation>
    <scope>NUCLEOTIDE SEQUENCE [LARGE SCALE GENOMIC DNA]</scope>
    <source>
        <strain evidence="2 3">SAORIC-696</strain>
    </source>
</reference>
<dbReference type="PANTHER" id="PTHR22916:SF3">
    <property type="entry name" value="UDP-GLCNAC:BETAGAL BETA-1,3-N-ACETYLGLUCOSAMINYLTRANSFERASE-LIKE PROTEIN 1"/>
    <property type="match status" value="1"/>
</dbReference>
<dbReference type="GO" id="GO:0016757">
    <property type="term" value="F:glycosyltransferase activity"/>
    <property type="evidence" value="ECO:0007669"/>
    <property type="project" value="UniProtKB-KW"/>
</dbReference>
<evidence type="ECO:0000313" key="2">
    <source>
        <dbReference type="EMBL" id="WDE98200.1"/>
    </source>
</evidence>
<dbReference type="EC" id="2.4.-.-" evidence="2"/>
<gene>
    <name evidence="2" type="ORF">PQO03_20495</name>
</gene>
<name>A0ABY7VYB5_9BACT</name>
<organism evidence="2 3">
    <name type="scientific">Lentisphaera profundi</name>
    <dbReference type="NCBI Taxonomy" id="1658616"/>
    <lineage>
        <taxon>Bacteria</taxon>
        <taxon>Pseudomonadati</taxon>
        <taxon>Lentisphaerota</taxon>
        <taxon>Lentisphaeria</taxon>
        <taxon>Lentisphaerales</taxon>
        <taxon>Lentisphaeraceae</taxon>
        <taxon>Lentisphaera</taxon>
    </lineage>
</organism>
<dbReference type="Gene3D" id="3.90.550.10">
    <property type="entry name" value="Spore Coat Polysaccharide Biosynthesis Protein SpsA, Chain A"/>
    <property type="match status" value="1"/>
</dbReference>
<dbReference type="SUPFAM" id="SSF53448">
    <property type="entry name" value="Nucleotide-diphospho-sugar transferases"/>
    <property type="match status" value="1"/>
</dbReference>
<feature type="domain" description="Glycosyltransferase 2-like" evidence="1">
    <location>
        <begin position="4"/>
        <end position="135"/>
    </location>
</feature>
<keyword evidence="3" id="KW-1185">Reference proteome</keyword>
<dbReference type="PANTHER" id="PTHR22916">
    <property type="entry name" value="GLYCOSYLTRANSFERASE"/>
    <property type="match status" value="1"/>
</dbReference>
<keyword evidence="2" id="KW-0808">Transferase</keyword>
<dbReference type="Proteomes" id="UP001214250">
    <property type="component" value="Chromosome 2"/>
</dbReference>
<evidence type="ECO:0000259" key="1">
    <source>
        <dbReference type="Pfam" id="PF00535"/>
    </source>
</evidence>
<dbReference type="InterPro" id="IPR029044">
    <property type="entry name" value="Nucleotide-diphossugar_trans"/>
</dbReference>
<evidence type="ECO:0000313" key="3">
    <source>
        <dbReference type="Proteomes" id="UP001214250"/>
    </source>
</evidence>
<dbReference type="CDD" id="cd00761">
    <property type="entry name" value="Glyco_tranf_GTA_type"/>
    <property type="match status" value="1"/>
</dbReference>
<accession>A0ABY7VYB5</accession>
<dbReference type="InterPro" id="IPR001173">
    <property type="entry name" value="Glyco_trans_2-like"/>
</dbReference>
<proteinExistence type="predicted"/>
<sequence>MLISVIIPCFNVEDYIQECLESVYQQTYVNLEVICIDNKSSDTTWAKLQELKNTYPTLILEEEIKPGAPAARNKGLALAKGEWIQFLDADDLLLQDKLTHQMSLIKTETNMIVATSFRRNTNGHEKSMSINRDAWLGLFSTSLGITSANLWKKDLLVEVNGWNDSLKSSQEYNLMFRCLQNDANICFDDKPLTIIRERESGQISQSNPGPKWIRYIELRKNILSYLKENNPVIIKENNTFFQQRLFNAIRTLYPHAPQRAISFHHELIDKKFRPSVDGTNTKNYILMYNILGFRLTEKIKSLFK</sequence>
<dbReference type="EMBL" id="CP117812">
    <property type="protein sequence ID" value="WDE98200.1"/>
    <property type="molecule type" value="Genomic_DNA"/>
</dbReference>
<dbReference type="RefSeq" id="WP_274153031.1">
    <property type="nucleotide sequence ID" value="NZ_CP117812.1"/>
</dbReference>